<accession>A0AAD4C8H3</accession>
<gene>
    <name evidence="3" type="ORF">L210DRAFT_260534</name>
</gene>
<dbReference type="PANTHER" id="PTHR14119">
    <property type="entry name" value="HYDROLASE"/>
    <property type="match status" value="1"/>
</dbReference>
<evidence type="ECO:0000256" key="1">
    <source>
        <dbReference type="ARBA" id="ARBA00006336"/>
    </source>
</evidence>
<feature type="domain" description="Isochorismatase-like" evidence="2">
    <location>
        <begin position="30"/>
        <end position="130"/>
    </location>
</feature>
<keyword evidence="4" id="KW-1185">Reference proteome</keyword>
<dbReference type="InterPro" id="IPR036380">
    <property type="entry name" value="Isochorismatase-like_sf"/>
</dbReference>
<comment type="caution">
    <text evidence="3">The sequence shown here is derived from an EMBL/GenBank/DDBJ whole genome shotgun (WGS) entry which is preliminary data.</text>
</comment>
<protein>
    <submittedName>
        <fullName evidence="3">Isochorismatase-like protein</fullName>
    </submittedName>
</protein>
<evidence type="ECO:0000259" key="2">
    <source>
        <dbReference type="Pfam" id="PF00857"/>
    </source>
</evidence>
<dbReference type="SUPFAM" id="SSF52499">
    <property type="entry name" value="Isochorismatase-like hydrolases"/>
    <property type="match status" value="1"/>
</dbReference>
<organism evidence="3 4">
    <name type="scientific">Boletus edulis BED1</name>
    <dbReference type="NCBI Taxonomy" id="1328754"/>
    <lineage>
        <taxon>Eukaryota</taxon>
        <taxon>Fungi</taxon>
        <taxon>Dikarya</taxon>
        <taxon>Basidiomycota</taxon>
        <taxon>Agaricomycotina</taxon>
        <taxon>Agaricomycetes</taxon>
        <taxon>Agaricomycetidae</taxon>
        <taxon>Boletales</taxon>
        <taxon>Boletineae</taxon>
        <taxon>Boletaceae</taxon>
        <taxon>Boletoideae</taxon>
        <taxon>Boletus</taxon>
    </lineage>
</organism>
<evidence type="ECO:0000313" key="3">
    <source>
        <dbReference type="EMBL" id="KAF8450883.1"/>
    </source>
</evidence>
<evidence type="ECO:0000313" key="4">
    <source>
        <dbReference type="Proteomes" id="UP001194468"/>
    </source>
</evidence>
<proteinExistence type="inferred from homology"/>
<comment type="similarity">
    <text evidence="1">Belongs to the isochorismatase family.</text>
</comment>
<dbReference type="AlphaFoldDB" id="A0AAD4C8H3"/>
<dbReference type="Gene3D" id="3.40.50.850">
    <property type="entry name" value="Isochorismatase-like"/>
    <property type="match status" value="2"/>
</dbReference>
<sequence length="238" mass="26246">MRAWSRQDNSLQTPTYTLIMHKLDPAHTHFFLCDVQTRFSSVVYGFDEVVLTCNKMLKLAKVLGIPVIATEQNSRVFGPTAPGIDLAALADMHVATIEKSLFSMMVPEVKALLGERPHITSVVLFGIEVSYLSQAVAYAYVSQSHICVLQTALDLVQGGYDVYVLADGVSSSNKEEVPIALAHIRQVGGHVITSESAAFMLQREAGTPQFKAFAAVIKDEKDNTVKTSRKLLQYRSWL</sequence>
<dbReference type="InterPro" id="IPR050993">
    <property type="entry name" value="Isochorismatase_domain"/>
</dbReference>
<dbReference type="Pfam" id="PF00857">
    <property type="entry name" value="Isochorismatase"/>
    <property type="match status" value="2"/>
</dbReference>
<dbReference type="EMBL" id="WHUW01000002">
    <property type="protein sequence ID" value="KAF8450883.1"/>
    <property type="molecule type" value="Genomic_DNA"/>
</dbReference>
<reference evidence="3" key="2">
    <citation type="journal article" date="2020" name="Nat. Commun.">
        <title>Large-scale genome sequencing of mycorrhizal fungi provides insights into the early evolution of symbiotic traits.</title>
        <authorList>
            <person name="Miyauchi S."/>
            <person name="Kiss E."/>
            <person name="Kuo A."/>
            <person name="Drula E."/>
            <person name="Kohler A."/>
            <person name="Sanchez-Garcia M."/>
            <person name="Morin E."/>
            <person name="Andreopoulos B."/>
            <person name="Barry K.W."/>
            <person name="Bonito G."/>
            <person name="Buee M."/>
            <person name="Carver A."/>
            <person name="Chen C."/>
            <person name="Cichocki N."/>
            <person name="Clum A."/>
            <person name="Culley D."/>
            <person name="Crous P.W."/>
            <person name="Fauchery L."/>
            <person name="Girlanda M."/>
            <person name="Hayes R.D."/>
            <person name="Keri Z."/>
            <person name="LaButti K."/>
            <person name="Lipzen A."/>
            <person name="Lombard V."/>
            <person name="Magnuson J."/>
            <person name="Maillard F."/>
            <person name="Murat C."/>
            <person name="Nolan M."/>
            <person name="Ohm R.A."/>
            <person name="Pangilinan J."/>
            <person name="Pereira M.F."/>
            <person name="Perotto S."/>
            <person name="Peter M."/>
            <person name="Pfister S."/>
            <person name="Riley R."/>
            <person name="Sitrit Y."/>
            <person name="Stielow J.B."/>
            <person name="Szollosi G."/>
            <person name="Zifcakova L."/>
            <person name="Stursova M."/>
            <person name="Spatafora J.W."/>
            <person name="Tedersoo L."/>
            <person name="Vaario L.M."/>
            <person name="Yamada A."/>
            <person name="Yan M."/>
            <person name="Wang P."/>
            <person name="Xu J."/>
            <person name="Bruns T."/>
            <person name="Baldrian P."/>
            <person name="Vilgalys R."/>
            <person name="Dunand C."/>
            <person name="Henrissat B."/>
            <person name="Grigoriev I.V."/>
            <person name="Hibbett D."/>
            <person name="Nagy L.G."/>
            <person name="Martin F.M."/>
        </authorList>
    </citation>
    <scope>NUCLEOTIDE SEQUENCE</scope>
    <source>
        <strain evidence="3">BED1</strain>
    </source>
</reference>
<dbReference type="Proteomes" id="UP001194468">
    <property type="component" value="Unassembled WGS sequence"/>
</dbReference>
<dbReference type="InterPro" id="IPR000868">
    <property type="entry name" value="Isochorismatase-like_dom"/>
</dbReference>
<dbReference type="PANTHER" id="PTHR14119:SF3">
    <property type="entry name" value="ISOCHORISMATASE DOMAIN-CONTAINING PROTEIN 2"/>
    <property type="match status" value="1"/>
</dbReference>
<reference evidence="3" key="1">
    <citation type="submission" date="2019-10" db="EMBL/GenBank/DDBJ databases">
        <authorList>
            <consortium name="DOE Joint Genome Institute"/>
            <person name="Kuo A."/>
            <person name="Miyauchi S."/>
            <person name="Kiss E."/>
            <person name="Drula E."/>
            <person name="Kohler A."/>
            <person name="Sanchez-Garcia M."/>
            <person name="Andreopoulos B."/>
            <person name="Barry K.W."/>
            <person name="Bonito G."/>
            <person name="Buee M."/>
            <person name="Carver A."/>
            <person name="Chen C."/>
            <person name="Cichocki N."/>
            <person name="Clum A."/>
            <person name="Culley D."/>
            <person name="Crous P.W."/>
            <person name="Fauchery L."/>
            <person name="Girlanda M."/>
            <person name="Hayes R."/>
            <person name="Keri Z."/>
            <person name="LaButti K."/>
            <person name="Lipzen A."/>
            <person name="Lombard V."/>
            <person name="Magnuson J."/>
            <person name="Maillard F."/>
            <person name="Morin E."/>
            <person name="Murat C."/>
            <person name="Nolan M."/>
            <person name="Ohm R."/>
            <person name="Pangilinan J."/>
            <person name="Pereira M."/>
            <person name="Perotto S."/>
            <person name="Peter M."/>
            <person name="Riley R."/>
            <person name="Sitrit Y."/>
            <person name="Stielow B."/>
            <person name="Szollosi G."/>
            <person name="Zifcakova L."/>
            <person name="Stursova M."/>
            <person name="Spatafora J.W."/>
            <person name="Tedersoo L."/>
            <person name="Vaario L.-M."/>
            <person name="Yamada A."/>
            <person name="Yan M."/>
            <person name="Wang P."/>
            <person name="Xu J."/>
            <person name="Bruns T."/>
            <person name="Baldrian P."/>
            <person name="Vilgalys R."/>
            <person name="Henrissat B."/>
            <person name="Grigoriev I.V."/>
            <person name="Hibbett D."/>
            <person name="Nagy L.G."/>
            <person name="Martin F.M."/>
        </authorList>
    </citation>
    <scope>NUCLEOTIDE SEQUENCE</scope>
    <source>
        <strain evidence="3">BED1</strain>
    </source>
</reference>
<name>A0AAD4C8H3_BOLED</name>
<feature type="domain" description="Isochorismatase-like" evidence="2">
    <location>
        <begin position="144"/>
        <end position="195"/>
    </location>
</feature>